<reference evidence="8" key="1">
    <citation type="submission" date="2023-05" db="EMBL/GenBank/DDBJ databases">
        <title>Nepenthes gracilis genome sequencing.</title>
        <authorList>
            <person name="Fukushima K."/>
        </authorList>
    </citation>
    <scope>NUCLEOTIDE SEQUENCE</scope>
    <source>
        <strain evidence="8">SING2019-196</strain>
    </source>
</reference>
<keyword evidence="6 7" id="KW-0539">Nucleus</keyword>
<dbReference type="PANTHER" id="PTHR13011:SF0">
    <property type="entry name" value="GENERAL TRANSCRIPTION FACTOR IIF SUBUNIT 1"/>
    <property type="match status" value="1"/>
</dbReference>
<keyword evidence="4 7" id="KW-0238">DNA-binding</keyword>
<dbReference type="GO" id="GO:0016251">
    <property type="term" value="F:RNA polymerase II general transcription initiation factor activity"/>
    <property type="evidence" value="ECO:0007669"/>
    <property type="project" value="TreeGrafter"/>
</dbReference>
<dbReference type="GO" id="GO:0006367">
    <property type="term" value="P:transcription initiation at RNA polymerase II promoter"/>
    <property type="evidence" value="ECO:0007669"/>
    <property type="project" value="InterPro"/>
</dbReference>
<dbReference type="Proteomes" id="UP001279734">
    <property type="component" value="Unassembled WGS sequence"/>
</dbReference>
<dbReference type="GO" id="GO:0003677">
    <property type="term" value="F:DNA binding"/>
    <property type="evidence" value="ECO:0007669"/>
    <property type="project" value="UniProtKB-KW"/>
</dbReference>
<organism evidence="8 9">
    <name type="scientific">Nepenthes gracilis</name>
    <name type="common">Slender pitcher plant</name>
    <dbReference type="NCBI Taxonomy" id="150966"/>
    <lineage>
        <taxon>Eukaryota</taxon>
        <taxon>Viridiplantae</taxon>
        <taxon>Streptophyta</taxon>
        <taxon>Embryophyta</taxon>
        <taxon>Tracheophyta</taxon>
        <taxon>Spermatophyta</taxon>
        <taxon>Magnoliopsida</taxon>
        <taxon>eudicotyledons</taxon>
        <taxon>Gunneridae</taxon>
        <taxon>Pentapetalae</taxon>
        <taxon>Caryophyllales</taxon>
        <taxon>Nepenthaceae</taxon>
        <taxon>Nepenthes</taxon>
    </lineage>
</organism>
<name>A0AAD3S6I6_NEPGR</name>
<dbReference type="InterPro" id="IPR008851">
    <property type="entry name" value="TFIIF-alpha"/>
</dbReference>
<accession>A0AAD3S6I6</accession>
<evidence type="ECO:0000256" key="7">
    <source>
        <dbReference type="RuleBase" id="RU366044"/>
    </source>
</evidence>
<comment type="subcellular location">
    <subcellularLocation>
        <location evidence="1 7">Nucleus</location>
    </subcellularLocation>
</comment>
<comment type="similarity">
    <text evidence="2 7">Belongs to the TFIIF alpha subunit family.</text>
</comment>
<dbReference type="InterPro" id="IPR011039">
    <property type="entry name" value="TFIIF_interaction"/>
</dbReference>
<evidence type="ECO:0000256" key="2">
    <source>
        <dbReference type="ARBA" id="ARBA00005249"/>
    </source>
</evidence>
<evidence type="ECO:0000256" key="4">
    <source>
        <dbReference type="ARBA" id="ARBA00023125"/>
    </source>
</evidence>
<comment type="caution">
    <text evidence="8">The sequence shown here is derived from an EMBL/GenBank/DDBJ whole genome shotgun (WGS) entry which is preliminary data.</text>
</comment>
<evidence type="ECO:0000256" key="1">
    <source>
        <dbReference type="ARBA" id="ARBA00004123"/>
    </source>
</evidence>
<sequence>MTIDLSLMPLCSGSRSSTNFYGSNCKHMTLCFDCGKSMAENREKCYECRTTVTHLIREYNTRKSSSNDKNYFIGRFATGLPNFSKKKSAENKWTLQKEGHGRRIADAIREKCKNKPWLLEDENRQYKYHGQPEDTQLATYYLLMMQGKELVAIPVGSW</sequence>
<dbReference type="EMBL" id="BSYO01000005">
    <property type="protein sequence ID" value="GMH05261.1"/>
    <property type="molecule type" value="Genomic_DNA"/>
</dbReference>
<dbReference type="Gene3D" id="3.30.40.10">
    <property type="entry name" value="Zinc/RING finger domain, C3HC4 (zinc finger)"/>
    <property type="match status" value="1"/>
</dbReference>
<keyword evidence="9" id="KW-1185">Reference proteome</keyword>
<dbReference type="AlphaFoldDB" id="A0AAD3S6I6"/>
<dbReference type="SUPFAM" id="SSF50916">
    <property type="entry name" value="Rap30/74 interaction domains"/>
    <property type="match status" value="1"/>
</dbReference>
<dbReference type="GO" id="GO:0032968">
    <property type="term" value="P:positive regulation of transcription elongation by RNA polymerase II"/>
    <property type="evidence" value="ECO:0007669"/>
    <property type="project" value="InterPro"/>
</dbReference>
<dbReference type="GO" id="GO:0005674">
    <property type="term" value="C:transcription factor TFIIF complex"/>
    <property type="evidence" value="ECO:0007669"/>
    <property type="project" value="TreeGrafter"/>
</dbReference>
<evidence type="ECO:0000313" key="8">
    <source>
        <dbReference type="EMBL" id="GMH05261.1"/>
    </source>
</evidence>
<dbReference type="InterPro" id="IPR013083">
    <property type="entry name" value="Znf_RING/FYVE/PHD"/>
</dbReference>
<evidence type="ECO:0000256" key="5">
    <source>
        <dbReference type="ARBA" id="ARBA00023163"/>
    </source>
</evidence>
<keyword evidence="5 7" id="KW-0804">Transcription</keyword>
<evidence type="ECO:0000256" key="3">
    <source>
        <dbReference type="ARBA" id="ARBA00023015"/>
    </source>
</evidence>
<evidence type="ECO:0000313" key="9">
    <source>
        <dbReference type="Proteomes" id="UP001279734"/>
    </source>
</evidence>
<gene>
    <name evidence="8" type="ORF">Nepgr_007101</name>
</gene>
<comment type="function">
    <text evidence="7">TFIIF is a general transcription initiation factor that binds to RNA polymerase II and helps to recruit it to the initiation complex in collaboration with TFIIB. It promotes transcription elongation.</text>
</comment>
<dbReference type="Pfam" id="PF05793">
    <property type="entry name" value="TFIIF_alpha"/>
    <property type="match status" value="1"/>
</dbReference>
<evidence type="ECO:0000256" key="6">
    <source>
        <dbReference type="ARBA" id="ARBA00023242"/>
    </source>
</evidence>
<protein>
    <recommendedName>
        <fullName evidence="7">Transcription initiation factor IIF subunit alpha</fullName>
    </recommendedName>
</protein>
<keyword evidence="3 7" id="KW-0805">Transcription regulation</keyword>
<dbReference type="PANTHER" id="PTHR13011">
    <property type="entry name" value="TFIIF-ALPHA"/>
    <property type="match status" value="1"/>
</dbReference>
<proteinExistence type="inferred from homology"/>
<dbReference type="GO" id="GO:0001096">
    <property type="term" value="F:TFIIF-class transcription factor complex binding"/>
    <property type="evidence" value="ECO:0007669"/>
    <property type="project" value="TreeGrafter"/>
</dbReference>